<sequence length="207" mass="22814">MMRNGFKIGMLPMRNVTGRPVSDPSCQKCLQKGHWTYECKNKRKILERPSRTMQLNKRLKNPETIDNTEHLTVSVVKAITIELDKSSSDSSDSDSDSSSSSSSSSLSSESDSSTSSDSSSTGVRKKKSRKVVKKGSAVEEHRSPRSRSVEKPNLKKQVVRERSLSSSSSSSSSEGDAGRLKSTICVPVPQKQKQRKERRSSDSSLSE</sequence>
<dbReference type="GO" id="GO:0008270">
    <property type="term" value="F:zinc ion binding"/>
    <property type="evidence" value="ECO:0007669"/>
    <property type="project" value="InterPro"/>
</dbReference>
<reference evidence="2 3" key="1">
    <citation type="submission" date="2020-04" db="EMBL/GenBank/DDBJ databases">
        <authorList>
            <person name="Alioto T."/>
            <person name="Alioto T."/>
            <person name="Gomez Garrido J."/>
        </authorList>
    </citation>
    <scope>NUCLEOTIDE SEQUENCE [LARGE SCALE GENOMIC DNA]</scope>
</reference>
<evidence type="ECO:0000313" key="2">
    <source>
        <dbReference type="EMBL" id="CAB3381211.1"/>
    </source>
</evidence>
<name>A0A8S1DM24_9INSE</name>
<feature type="compositionally biased region" description="Low complexity" evidence="1">
    <location>
        <begin position="96"/>
        <end position="122"/>
    </location>
</feature>
<comment type="caution">
    <text evidence="2">The sequence shown here is derived from an EMBL/GenBank/DDBJ whole genome shotgun (WGS) entry which is preliminary data.</text>
</comment>
<dbReference type="InterPro" id="IPR036875">
    <property type="entry name" value="Znf_CCHC_sf"/>
</dbReference>
<dbReference type="PANTHER" id="PTHR13491">
    <property type="entry name" value="ZCCHC10 PROTEIN"/>
    <property type="match status" value="1"/>
</dbReference>
<feature type="region of interest" description="Disordered" evidence="1">
    <location>
        <begin position="84"/>
        <end position="207"/>
    </location>
</feature>
<dbReference type="InterPro" id="IPR039715">
    <property type="entry name" value="ZCCHC10"/>
</dbReference>
<keyword evidence="3" id="KW-1185">Reference proteome</keyword>
<dbReference type="AlphaFoldDB" id="A0A8S1DM24"/>
<dbReference type="EMBL" id="CADEPI010000228">
    <property type="protein sequence ID" value="CAB3381211.1"/>
    <property type="molecule type" value="Genomic_DNA"/>
</dbReference>
<feature type="compositionally biased region" description="Basic and acidic residues" evidence="1">
    <location>
        <begin position="136"/>
        <end position="163"/>
    </location>
</feature>
<protein>
    <recommendedName>
        <fullName evidence="4">CCHC-type domain-containing protein</fullName>
    </recommendedName>
</protein>
<dbReference type="PANTHER" id="PTHR13491:SF0">
    <property type="entry name" value="ZINC FINGER CCHC DOMAIN-CONTAINING PROTEIN 10"/>
    <property type="match status" value="1"/>
</dbReference>
<dbReference type="OrthoDB" id="437973at2759"/>
<dbReference type="Pfam" id="PF13917">
    <property type="entry name" value="zf-CCHC_3"/>
    <property type="match status" value="1"/>
</dbReference>
<dbReference type="GO" id="GO:0003676">
    <property type="term" value="F:nucleic acid binding"/>
    <property type="evidence" value="ECO:0007669"/>
    <property type="project" value="InterPro"/>
</dbReference>
<evidence type="ECO:0008006" key="4">
    <source>
        <dbReference type="Google" id="ProtNLM"/>
    </source>
</evidence>
<feature type="compositionally biased region" description="Low complexity" evidence="1">
    <location>
        <begin position="164"/>
        <end position="173"/>
    </location>
</feature>
<evidence type="ECO:0000313" key="3">
    <source>
        <dbReference type="Proteomes" id="UP000494165"/>
    </source>
</evidence>
<evidence type="ECO:0000256" key="1">
    <source>
        <dbReference type="SAM" id="MobiDB-lite"/>
    </source>
</evidence>
<dbReference type="SUPFAM" id="SSF57756">
    <property type="entry name" value="Retrovirus zinc finger-like domains"/>
    <property type="match status" value="1"/>
</dbReference>
<accession>A0A8S1DM24</accession>
<feature type="compositionally biased region" description="Basic residues" evidence="1">
    <location>
        <begin position="123"/>
        <end position="133"/>
    </location>
</feature>
<dbReference type="Proteomes" id="UP000494165">
    <property type="component" value="Unassembled WGS sequence"/>
</dbReference>
<organism evidence="2 3">
    <name type="scientific">Cloeon dipterum</name>
    <dbReference type="NCBI Taxonomy" id="197152"/>
    <lineage>
        <taxon>Eukaryota</taxon>
        <taxon>Metazoa</taxon>
        <taxon>Ecdysozoa</taxon>
        <taxon>Arthropoda</taxon>
        <taxon>Hexapoda</taxon>
        <taxon>Insecta</taxon>
        <taxon>Pterygota</taxon>
        <taxon>Palaeoptera</taxon>
        <taxon>Ephemeroptera</taxon>
        <taxon>Pisciforma</taxon>
        <taxon>Baetidae</taxon>
        <taxon>Cloeon</taxon>
    </lineage>
</organism>
<gene>
    <name evidence="2" type="ORF">CLODIP_2_CD02151</name>
</gene>
<proteinExistence type="predicted"/>